<dbReference type="RefSeq" id="WP_235203375.1">
    <property type="nucleotide sequence ID" value="NZ_CP066776.1"/>
</dbReference>
<feature type="compositionally biased region" description="Basic and acidic residues" evidence="12">
    <location>
        <begin position="703"/>
        <end position="712"/>
    </location>
</feature>
<feature type="compositionally biased region" description="Low complexity" evidence="12">
    <location>
        <begin position="577"/>
        <end position="604"/>
    </location>
</feature>
<comment type="similarity">
    <text evidence="1 11">Belongs to the DnaX/STICHEL family.</text>
</comment>
<dbReference type="GO" id="GO:0003677">
    <property type="term" value="F:DNA binding"/>
    <property type="evidence" value="ECO:0007669"/>
    <property type="project" value="InterPro"/>
</dbReference>
<evidence type="ECO:0000313" key="15">
    <source>
        <dbReference type="Proteomes" id="UP000475117"/>
    </source>
</evidence>
<dbReference type="SUPFAM" id="SSF52540">
    <property type="entry name" value="P-loop containing nucleoside triphosphate hydrolases"/>
    <property type="match status" value="1"/>
</dbReference>
<keyword evidence="8 11" id="KW-0067">ATP-binding</keyword>
<reference evidence="14 15" key="1">
    <citation type="submission" date="2020-12" db="EMBL/GenBank/DDBJ databases">
        <title>Sulforoseuscoccus oceanibium gen. nov., sp. nov., a representative of the phylum Verrucomicrobia with special cytoplasmic membrane, and proposal of Sulforoseuscoccusaceae fam. nov.</title>
        <authorList>
            <person name="Xi F."/>
        </authorList>
    </citation>
    <scope>NUCLEOTIDE SEQUENCE [LARGE SCALE GENOMIC DNA]</scope>
    <source>
        <strain evidence="14 15">T37</strain>
    </source>
</reference>
<dbReference type="SUPFAM" id="SSF48019">
    <property type="entry name" value="post-AAA+ oligomerization domain-like"/>
    <property type="match status" value="1"/>
</dbReference>
<sequence>MSYQVFARKYRPTTFADVLGQEHVVRTLRNAIEQDRIAQAYLFAGPRGTGKTSTARILAKALNCPGGPKIDFDPNDPVCIEIAEGRSLDVLEIDGASNNSVDQIRELRDTVKFAPTSGQYKIYYIDEVHMLTTQAFNALLKTLEEPPPHVKFIFATTEPNKVLPTILSRCQRFDLRPISEAIIAKHLLHIAQNEGVVLEPNAAQAVAKGADGGMRDAQSMLDQLVAFCGNTITEQNVLEIFGFSSQETIARLAQCLLERRTAEALELIHAEHTGGRDLGSLLSELIQFFRNLLLVKVSPANALPDLLPETRQRIDQLVNHTTTDRLLEATDNLAEYQNKMRWSADKQLHFELAAIKTIQIFEESSIGDVVRILRDVAGGAPVPAQPVPAPAPATIPAPAATPAAEPALESAPQPTAQPEPAPQPEPTPAPAPEPTPERVPTPAEEVTPAVPSPQAEADAEPPQQPAAEEAPVASAEPTESPEPTLGIEPAPEPAPLLEPEPTPAPEPAASEHVLEAEPTPAAEPESQPTPAEPIAETTPAPSADTPAAGEPTPTPDTDLLGLDLTGDLLAELDKQAEQQQAAAKVEVAPVEDTTPAPDAEPAPEMNTNEEVLAEILRRLDARSEGMVVAAFEGAEVTQFGPEGVTVAFPAEAEFEIDTVVRPSTALKQVVRELNFGDTLKIELSDELQAPEVDLSTPDLSDFMPERPAKEEQPEPVAEEEPPAADEPDPNEPLLIAQMPGFYEDPAIAKLAEEFGLRVVKEAKK</sequence>
<feature type="compositionally biased region" description="Low complexity" evidence="12">
    <location>
        <begin position="555"/>
        <end position="569"/>
    </location>
</feature>
<dbReference type="AlphaFoldDB" id="A0A7T7JBF3"/>
<name>A0A7T7JBF3_9BACT</name>
<dbReference type="InterPro" id="IPR012763">
    <property type="entry name" value="DNA_pol_III_sug/sutau_N"/>
</dbReference>
<feature type="compositionally biased region" description="Low complexity" evidence="12">
    <location>
        <begin position="440"/>
        <end position="456"/>
    </location>
</feature>
<dbReference type="CDD" id="cd18137">
    <property type="entry name" value="HLD_clamp_pol_III_gamma_tau"/>
    <property type="match status" value="1"/>
</dbReference>
<keyword evidence="9 11" id="KW-0239">DNA-directed DNA polymerase</keyword>
<evidence type="ECO:0000256" key="2">
    <source>
        <dbReference type="ARBA" id="ARBA00022679"/>
    </source>
</evidence>
<comment type="catalytic activity">
    <reaction evidence="10 11">
        <text>DNA(n) + a 2'-deoxyribonucleoside 5'-triphosphate = DNA(n+1) + diphosphate</text>
        <dbReference type="Rhea" id="RHEA:22508"/>
        <dbReference type="Rhea" id="RHEA-COMP:17339"/>
        <dbReference type="Rhea" id="RHEA-COMP:17340"/>
        <dbReference type="ChEBI" id="CHEBI:33019"/>
        <dbReference type="ChEBI" id="CHEBI:61560"/>
        <dbReference type="ChEBI" id="CHEBI:173112"/>
        <dbReference type="EC" id="2.7.7.7"/>
    </reaction>
</comment>
<dbReference type="NCBIfam" id="NF004046">
    <property type="entry name" value="PRK05563.1"/>
    <property type="match status" value="1"/>
</dbReference>
<evidence type="ECO:0000256" key="6">
    <source>
        <dbReference type="ARBA" id="ARBA00022741"/>
    </source>
</evidence>
<keyword evidence="4 11" id="KW-0235">DNA replication</keyword>
<evidence type="ECO:0000256" key="1">
    <source>
        <dbReference type="ARBA" id="ARBA00006360"/>
    </source>
</evidence>
<evidence type="ECO:0000256" key="8">
    <source>
        <dbReference type="ARBA" id="ARBA00022840"/>
    </source>
</evidence>
<dbReference type="KEGG" id="soa:G3M56_009955"/>
<feature type="compositionally biased region" description="Pro residues" evidence="12">
    <location>
        <begin position="490"/>
        <end position="506"/>
    </location>
</feature>
<dbReference type="GO" id="GO:0005524">
    <property type="term" value="F:ATP binding"/>
    <property type="evidence" value="ECO:0007669"/>
    <property type="project" value="UniProtKB-KW"/>
</dbReference>
<organism evidence="14 15">
    <name type="scientific">Sulfuriroseicoccus oceanibius</name>
    <dbReference type="NCBI Taxonomy" id="2707525"/>
    <lineage>
        <taxon>Bacteria</taxon>
        <taxon>Pseudomonadati</taxon>
        <taxon>Verrucomicrobiota</taxon>
        <taxon>Verrucomicrobiia</taxon>
        <taxon>Verrucomicrobiales</taxon>
        <taxon>Verrucomicrobiaceae</taxon>
        <taxon>Sulfuriroseicoccus</taxon>
    </lineage>
</organism>
<dbReference type="InterPro" id="IPR022754">
    <property type="entry name" value="DNA_pol_III_gamma-3"/>
</dbReference>
<dbReference type="Proteomes" id="UP000475117">
    <property type="component" value="Chromosome"/>
</dbReference>
<feature type="region of interest" description="Disordered" evidence="12">
    <location>
        <begin position="384"/>
        <end position="607"/>
    </location>
</feature>
<protein>
    <recommendedName>
        <fullName evidence="11">DNA polymerase III subunit gamma/tau</fullName>
        <ecNumber evidence="11">2.7.7.7</ecNumber>
    </recommendedName>
</protein>
<keyword evidence="15" id="KW-1185">Reference proteome</keyword>
<dbReference type="PRINTS" id="PR00300">
    <property type="entry name" value="CLPPROTEASEA"/>
</dbReference>
<gene>
    <name evidence="11 14" type="primary">dnaX</name>
    <name evidence="14" type="ORF">G3M56_009955</name>
</gene>
<dbReference type="PANTHER" id="PTHR11669">
    <property type="entry name" value="REPLICATION FACTOR C / DNA POLYMERASE III GAMMA-TAU SUBUNIT"/>
    <property type="match status" value="1"/>
</dbReference>
<feature type="compositionally biased region" description="Pro residues" evidence="12">
    <location>
        <begin position="415"/>
        <end position="439"/>
    </location>
</feature>
<feature type="compositionally biased region" description="Low complexity" evidence="12">
    <location>
        <begin position="396"/>
        <end position="414"/>
    </location>
</feature>
<dbReference type="EC" id="2.7.7.7" evidence="11"/>
<keyword evidence="5" id="KW-0479">Metal-binding</keyword>
<evidence type="ECO:0000256" key="11">
    <source>
        <dbReference type="RuleBase" id="RU364063"/>
    </source>
</evidence>
<evidence type="ECO:0000256" key="9">
    <source>
        <dbReference type="ARBA" id="ARBA00022932"/>
    </source>
</evidence>
<dbReference type="Pfam" id="PF13177">
    <property type="entry name" value="DNA_pol3_delta2"/>
    <property type="match status" value="1"/>
</dbReference>
<evidence type="ECO:0000256" key="5">
    <source>
        <dbReference type="ARBA" id="ARBA00022723"/>
    </source>
</evidence>
<keyword evidence="6 11" id="KW-0547">Nucleotide-binding</keyword>
<evidence type="ECO:0000313" key="14">
    <source>
        <dbReference type="EMBL" id="QQL44217.1"/>
    </source>
</evidence>
<dbReference type="Pfam" id="PF12169">
    <property type="entry name" value="DNA_pol3_gamma3"/>
    <property type="match status" value="1"/>
</dbReference>
<evidence type="ECO:0000256" key="10">
    <source>
        <dbReference type="ARBA" id="ARBA00049244"/>
    </source>
</evidence>
<dbReference type="Gene3D" id="1.10.8.60">
    <property type="match status" value="1"/>
</dbReference>
<dbReference type="InterPro" id="IPR001270">
    <property type="entry name" value="ClpA/B"/>
</dbReference>
<dbReference type="GO" id="GO:0003887">
    <property type="term" value="F:DNA-directed DNA polymerase activity"/>
    <property type="evidence" value="ECO:0007669"/>
    <property type="project" value="UniProtKB-KW"/>
</dbReference>
<feature type="domain" description="AAA+ ATPase" evidence="13">
    <location>
        <begin position="37"/>
        <end position="179"/>
    </location>
</feature>
<dbReference type="FunFam" id="3.40.50.300:FF:000014">
    <property type="entry name" value="DNA polymerase III subunit gamma/tau"/>
    <property type="match status" value="1"/>
</dbReference>
<feature type="compositionally biased region" description="Low complexity" evidence="12">
    <location>
        <begin position="516"/>
        <end position="548"/>
    </location>
</feature>
<dbReference type="PANTHER" id="PTHR11669:SF0">
    <property type="entry name" value="PROTEIN STICHEL-LIKE 2"/>
    <property type="match status" value="1"/>
</dbReference>
<evidence type="ECO:0000256" key="4">
    <source>
        <dbReference type="ARBA" id="ARBA00022705"/>
    </source>
</evidence>
<evidence type="ECO:0000256" key="12">
    <source>
        <dbReference type="SAM" id="MobiDB-lite"/>
    </source>
</evidence>
<proteinExistence type="inferred from homology"/>
<comment type="function">
    <text evidence="11">DNA polymerase III is a complex, multichain enzyme responsible for most of the replicative synthesis in bacteria. This DNA polymerase also exhibits 3' to 5' exonuclease activity.</text>
</comment>
<dbReference type="SMART" id="SM00382">
    <property type="entry name" value="AAA"/>
    <property type="match status" value="1"/>
</dbReference>
<comment type="subunit">
    <text evidence="11">DNA polymerase III contains a core (composed of alpha, epsilon and theta chains) that associates with a tau subunit. This core dimerizes to form the POLIII' complex. PolIII' associates with the gamma complex (composed of gamma, delta, delta', psi and chi chains) and with the beta chain to form the complete DNA polymerase III complex.</text>
</comment>
<dbReference type="InterPro" id="IPR050238">
    <property type="entry name" value="DNA_Rep/Repair_Clamp_Loader"/>
</dbReference>
<keyword evidence="3 11" id="KW-0548">Nucleotidyltransferase</keyword>
<dbReference type="GO" id="GO:0009360">
    <property type="term" value="C:DNA polymerase III complex"/>
    <property type="evidence" value="ECO:0007669"/>
    <property type="project" value="InterPro"/>
</dbReference>
<dbReference type="CDD" id="cd00009">
    <property type="entry name" value="AAA"/>
    <property type="match status" value="1"/>
</dbReference>
<dbReference type="InterPro" id="IPR027417">
    <property type="entry name" value="P-loop_NTPase"/>
</dbReference>
<keyword evidence="7" id="KW-0862">Zinc</keyword>
<dbReference type="InterPro" id="IPR003593">
    <property type="entry name" value="AAA+_ATPase"/>
</dbReference>
<evidence type="ECO:0000256" key="3">
    <source>
        <dbReference type="ARBA" id="ARBA00022695"/>
    </source>
</evidence>
<feature type="region of interest" description="Disordered" evidence="12">
    <location>
        <begin position="690"/>
        <end position="738"/>
    </location>
</feature>
<dbReference type="InterPro" id="IPR008921">
    <property type="entry name" value="DNA_pol3_clamp-load_cplx_C"/>
</dbReference>
<dbReference type="FunFam" id="1.10.8.60:FF:000013">
    <property type="entry name" value="DNA polymerase III subunit gamma/tau"/>
    <property type="match status" value="1"/>
</dbReference>
<feature type="compositionally biased region" description="Low complexity" evidence="12">
    <location>
        <begin position="465"/>
        <end position="483"/>
    </location>
</feature>
<evidence type="ECO:0000259" key="13">
    <source>
        <dbReference type="SMART" id="SM00382"/>
    </source>
</evidence>
<dbReference type="EMBL" id="CP066776">
    <property type="protein sequence ID" value="QQL44217.1"/>
    <property type="molecule type" value="Genomic_DNA"/>
</dbReference>
<dbReference type="Pfam" id="PF22608">
    <property type="entry name" value="DNAX_ATPase_lid"/>
    <property type="match status" value="1"/>
</dbReference>
<dbReference type="Gene3D" id="3.40.50.300">
    <property type="entry name" value="P-loop containing nucleotide triphosphate hydrolases"/>
    <property type="match status" value="1"/>
</dbReference>
<dbReference type="NCBIfam" id="TIGR02397">
    <property type="entry name" value="dnaX_nterm"/>
    <property type="match status" value="1"/>
</dbReference>
<feature type="compositionally biased region" description="Acidic residues" evidence="12">
    <location>
        <begin position="716"/>
        <end position="729"/>
    </location>
</feature>
<dbReference type="GO" id="GO:0006261">
    <property type="term" value="P:DNA-templated DNA replication"/>
    <property type="evidence" value="ECO:0007669"/>
    <property type="project" value="TreeGrafter"/>
</dbReference>
<dbReference type="InterPro" id="IPR045085">
    <property type="entry name" value="HLD_clamp_pol_III_gamma_tau"/>
</dbReference>
<accession>A0A7T7JBF3</accession>
<dbReference type="Gene3D" id="1.20.272.10">
    <property type="match status" value="1"/>
</dbReference>
<dbReference type="GO" id="GO:0046872">
    <property type="term" value="F:metal ion binding"/>
    <property type="evidence" value="ECO:0007669"/>
    <property type="project" value="UniProtKB-KW"/>
</dbReference>
<evidence type="ECO:0000256" key="7">
    <source>
        <dbReference type="ARBA" id="ARBA00022833"/>
    </source>
</evidence>
<keyword evidence="2 11" id="KW-0808">Transferase</keyword>
<feature type="compositionally biased region" description="Pro residues" evidence="12">
    <location>
        <begin position="384"/>
        <end position="395"/>
    </location>
</feature>